<name>A0A915JIT4_ROMCU</name>
<protein>
    <submittedName>
        <fullName evidence="2">Uncharacterized protein</fullName>
    </submittedName>
</protein>
<organism evidence="1 2">
    <name type="scientific">Romanomermis culicivorax</name>
    <name type="common">Nematode worm</name>
    <dbReference type="NCBI Taxonomy" id="13658"/>
    <lineage>
        <taxon>Eukaryota</taxon>
        <taxon>Metazoa</taxon>
        <taxon>Ecdysozoa</taxon>
        <taxon>Nematoda</taxon>
        <taxon>Enoplea</taxon>
        <taxon>Dorylaimia</taxon>
        <taxon>Mermithida</taxon>
        <taxon>Mermithoidea</taxon>
        <taxon>Mermithidae</taxon>
        <taxon>Romanomermis</taxon>
    </lineage>
</organism>
<accession>A0A915JIT4</accession>
<dbReference type="WBParaSite" id="nRc.2.0.1.t26028-RA">
    <property type="protein sequence ID" value="nRc.2.0.1.t26028-RA"/>
    <property type="gene ID" value="nRc.2.0.1.g26028"/>
</dbReference>
<evidence type="ECO:0000313" key="2">
    <source>
        <dbReference type="WBParaSite" id="nRc.2.0.1.t26028-RA"/>
    </source>
</evidence>
<proteinExistence type="predicted"/>
<evidence type="ECO:0000313" key="1">
    <source>
        <dbReference type="Proteomes" id="UP000887565"/>
    </source>
</evidence>
<reference evidence="2" key="1">
    <citation type="submission" date="2022-11" db="UniProtKB">
        <authorList>
            <consortium name="WormBaseParasite"/>
        </authorList>
    </citation>
    <scope>IDENTIFICATION</scope>
</reference>
<keyword evidence="1" id="KW-1185">Reference proteome</keyword>
<dbReference type="AlphaFoldDB" id="A0A915JIT4"/>
<sequence>MTRELDEPSRTTVIFNDPQAFFQFFWEKLSHQFQHLSQSRNVEGMDKIWQTKQKLTFIVML</sequence>
<dbReference type="Proteomes" id="UP000887565">
    <property type="component" value="Unplaced"/>
</dbReference>